<reference evidence="17" key="1">
    <citation type="submission" date="2021-02" db="EMBL/GenBank/DDBJ databases">
        <authorList>
            <person name="Nowell W R."/>
        </authorList>
    </citation>
    <scope>NUCLEOTIDE SEQUENCE</scope>
</reference>
<feature type="compositionally biased region" description="Basic and acidic residues" evidence="14">
    <location>
        <begin position="312"/>
        <end position="340"/>
    </location>
</feature>
<dbReference type="EMBL" id="CAJNRE010021843">
    <property type="protein sequence ID" value="CAF2263924.1"/>
    <property type="molecule type" value="Genomic_DNA"/>
</dbReference>
<dbReference type="EMBL" id="CAJNOW010016846">
    <property type="protein sequence ID" value="CAF1652800.1"/>
    <property type="molecule type" value="Genomic_DNA"/>
</dbReference>
<keyword evidence="4 15" id="KW-0812">Transmembrane</keyword>
<evidence type="ECO:0000313" key="21">
    <source>
        <dbReference type="EMBL" id="CAF3907242.1"/>
    </source>
</evidence>
<protein>
    <recommendedName>
        <fullName evidence="12">Protein ABHD14A</fullName>
    </recommendedName>
    <alternativeName>
        <fullName evidence="13">Alpha/beta hydrolase domain-containing protein 14A</fullName>
    </alternativeName>
</protein>
<dbReference type="Proteomes" id="UP000681720">
    <property type="component" value="Unassembled WGS sequence"/>
</dbReference>
<dbReference type="Proteomes" id="UP000663856">
    <property type="component" value="Unassembled WGS sequence"/>
</dbReference>
<feature type="transmembrane region" description="Helical" evidence="15">
    <location>
        <begin position="7"/>
        <end position="28"/>
    </location>
</feature>
<evidence type="ECO:0000256" key="6">
    <source>
        <dbReference type="ARBA" id="ARBA00022968"/>
    </source>
</evidence>
<dbReference type="AlphaFoldDB" id="A0A814PFN4"/>
<evidence type="ECO:0000256" key="7">
    <source>
        <dbReference type="ARBA" id="ARBA00022989"/>
    </source>
</evidence>
<evidence type="ECO:0000256" key="14">
    <source>
        <dbReference type="SAM" id="MobiDB-lite"/>
    </source>
</evidence>
<dbReference type="InterPro" id="IPR029058">
    <property type="entry name" value="AB_hydrolase_fold"/>
</dbReference>
<dbReference type="EMBL" id="CAJOBJ010002019">
    <property type="protein sequence ID" value="CAF3907242.1"/>
    <property type="molecule type" value="Genomic_DNA"/>
</dbReference>
<dbReference type="GO" id="GO:0016787">
    <property type="term" value="F:hydrolase activity"/>
    <property type="evidence" value="ECO:0007669"/>
    <property type="project" value="UniProtKB-KW"/>
</dbReference>
<evidence type="ECO:0000259" key="16">
    <source>
        <dbReference type="Pfam" id="PF12697"/>
    </source>
</evidence>
<comment type="function">
    <text evidence="11">Possible role in granule neuron development.</text>
</comment>
<organism evidence="17 22">
    <name type="scientific">Rotaria magnacalcarata</name>
    <dbReference type="NCBI Taxonomy" id="392030"/>
    <lineage>
        <taxon>Eukaryota</taxon>
        <taxon>Metazoa</taxon>
        <taxon>Spiralia</taxon>
        <taxon>Gnathifera</taxon>
        <taxon>Rotifera</taxon>
        <taxon>Eurotatoria</taxon>
        <taxon>Bdelloidea</taxon>
        <taxon>Philodinida</taxon>
        <taxon>Philodinidae</taxon>
        <taxon>Rotaria</taxon>
    </lineage>
</organism>
<keyword evidence="3" id="KW-0963">Cytoplasm</keyword>
<dbReference type="Proteomes" id="UP000663855">
    <property type="component" value="Unassembled WGS sequence"/>
</dbReference>
<dbReference type="SUPFAM" id="SSF53474">
    <property type="entry name" value="alpha/beta-Hydrolases"/>
    <property type="match status" value="1"/>
</dbReference>
<comment type="subcellular location">
    <subcellularLocation>
        <location evidence="1">Cytoplasm</location>
    </subcellularLocation>
    <subcellularLocation>
        <location evidence="2">Membrane</location>
        <topology evidence="2">Single-pass type II membrane protein</topology>
    </subcellularLocation>
</comment>
<evidence type="ECO:0000256" key="12">
    <source>
        <dbReference type="ARBA" id="ARBA00073591"/>
    </source>
</evidence>
<gene>
    <name evidence="17" type="ORF">CJN711_LOCUS7297</name>
    <name evidence="21" type="ORF">GIL414_LOCUS6872</name>
    <name evidence="18" type="ORF">KQP761_LOCUS30318</name>
    <name evidence="20" type="ORF">MBJ925_LOCUS38866</name>
    <name evidence="19" type="ORF">WKI299_LOCUS15426</name>
</gene>
<feature type="region of interest" description="Disordered" evidence="14">
    <location>
        <begin position="311"/>
        <end position="340"/>
    </location>
</feature>
<dbReference type="Pfam" id="PF12697">
    <property type="entry name" value="Abhydrolase_6"/>
    <property type="match status" value="1"/>
</dbReference>
<keyword evidence="8 15" id="KW-0472">Membrane</keyword>
<dbReference type="Proteomes" id="UP000663824">
    <property type="component" value="Unassembled WGS sequence"/>
</dbReference>
<dbReference type="GO" id="GO:0016020">
    <property type="term" value="C:membrane"/>
    <property type="evidence" value="ECO:0007669"/>
    <property type="project" value="UniProtKB-SubCell"/>
</dbReference>
<dbReference type="Gene3D" id="3.40.50.1820">
    <property type="entry name" value="alpha/beta hydrolase"/>
    <property type="match status" value="1"/>
</dbReference>
<keyword evidence="5" id="KW-0378">Hydrolase</keyword>
<evidence type="ECO:0000256" key="13">
    <source>
        <dbReference type="ARBA" id="ARBA00079023"/>
    </source>
</evidence>
<dbReference type="EMBL" id="CAJNOV010002479">
    <property type="protein sequence ID" value="CAF1104095.1"/>
    <property type="molecule type" value="Genomic_DNA"/>
</dbReference>
<proteinExistence type="inferred from homology"/>
<evidence type="ECO:0000313" key="18">
    <source>
        <dbReference type="EMBL" id="CAF1652800.1"/>
    </source>
</evidence>
<comment type="similarity">
    <text evidence="10">Belongs to the AB hydrolase superfamily. ABHD14 family.</text>
</comment>
<keyword evidence="7 15" id="KW-1133">Transmembrane helix</keyword>
<evidence type="ECO:0000256" key="15">
    <source>
        <dbReference type="SAM" id="Phobius"/>
    </source>
</evidence>
<dbReference type="PANTHER" id="PTHR46197:SF3">
    <property type="entry name" value="AB HYDROLASE-1 DOMAIN-CONTAINING PROTEIN"/>
    <property type="match status" value="1"/>
</dbReference>
<evidence type="ECO:0000256" key="5">
    <source>
        <dbReference type="ARBA" id="ARBA00022801"/>
    </source>
</evidence>
<keyword evidence="6" id="KW-0735">Signal-anchor</keyword>
<comment type="caution">
    <text evidence="17">The sequence shown here is derived from an EMBL/GenBank/DDBJ whole genome shotgun (WGS) entry which is preliminary data.</text>
</comment>
<keyword evidence="9" id="KW-0325">Glycoprotein</keyword>
<dbReference type="Proteomes" id="UP000663834">
    <property type="component" value="Unassembled WGS sequence"/>
</dbReference>
<feature type="domain" description="AB hydrolase-1" evidence="16">
    <location>
        <begin position="113"/>
        <end position="174"/>
    </location>
</feature>
<sequence length="340" mass="38387">MIVRSTFLKVITAGIVIFGVVVFILNLISYHQNGHDYSLVDDNNAYVMSNRDGDALIRIKADVQSNSKPAVLYAGDGKIVVPEVRIRAYMISMNHEQEQHVLVREAGEGNFNILLLHGQSFSSKTWEKIGTLQHLASWGYRAFAIDLPGYGNSSLPVIQEAATVQWLMRLIRTLRLSNFVIISPSMSGRFAIPYVIQSNTKHQSMIGFVPISPSGTKNFDTKDYQQVQIPTLIVHGENDTNFQSAINTLKLIPSNEVLTIKNASHACYVQQPLQFHNGLRRFLYTIYRPIYIEQYKSRSASLNNSNSSLLLEKSDDHDRNSKLKGESNNRTIDEKHTHVH</sequence>
<dbReference type="GO" id="GO:0005737">
    <property type="term" value="C:cytoplasm"/>
    <property type="evidence" value="ECO:0007669"/>
    <property type="project" value="UniProtKB-SubCell"/>
</dbReference>
<evidence type="ECO:0000256" key="8">
    <source>
        <dbReference type="ARBA" id="ARBA00023136"/>
    </source>
</evidence>
<dbReference type="OrthoDB" id="284184at2759"/>
<dbReference type="FunFam" id="3.40.50.1820:FF:000093">
    <property type="entry name" value="protein ABHD14A isoform X1"/>
    <property type="match status" value="1"/>
</dbReference>
<evidence type="ECO:0000256" key="10">
    <source>
        <dbReference type="ARBA" id="ARBA00037942"/>
    </source>
</evidence>
<name>A0A814PFN4_9BILA</name>
<evidence type="ECO:0000313" key="19">
    <source>
        <dbReference type="EMBL" id="CAF2077420.1"/>
    </source>
</evidence>
<evidence type="ECO:0000256" key="3">
    <source>
        <dbReference type="ARBA" id="ARBA00022490"/>
    </source>
</evidence>
<accession>A0A814PFN4</accession>
<evidence type="ECO:0000256" key="11">
    <source>
        <dbReference type="ARBA" id="ARBA00056841"/>
    </source>
</evidence>
<dbReference type="EMBL" id="CAJNRF010006003">
    <property type="protein sequence ID" value="CAF2077420.1"/>
    <property type="molecule type" value="Genomic_DNA"/>
</dbReference>
<evidence type="ECO:0000313" key="22">
    <source>
        <dbReference type="Proteomes" id="UP000663855"/>
    </source>
</evidence>
<dbReference type="PANTHER" id="PTHR46197">
    <property type="entry name" value="PROTEIN ABHD14B-LIKE"/>
    <property type="match status" value="1"/>
</dbReference>
<evidence type="ECO:0000256" key="4">
    <source>
        <dbReference type="ARBA" id="ARBA00022692"/>
    </source>
</evidence>
<evidence type="ECO:0000256" key="9">
    <source>
        <dbReference type="ARBA" id="ARBA00023180"/>
    </source>
</evidence>
<evidence type="ECO:0000256" key="1">
    <source>
        <dbReference type="ARBA" id="ARBA00004496"/>
    </source>
</evidence>
<dbReference type="InterPro" id="IPR000073">
    <property type="entry name" value="AB_hydrolase_1"/>
</dbReference>
<evidence type="ECO:0000313" key="20">
    <source>
        <dbReference type="EMBL" id="CAF2263924.1"/>
    </source>
</evidence>
<evidence type="ECO:0000313" key="17">
    <source>
        <dbReference type="EMBL" id="CAF1104095.1"/>
    </source>
</evidence>
<evidence type="ECO:0000256" key="2">
    <source>
        <dbReference type="ARBA" id="ARBA00004606"/>
    </source>
</evidence>